<protein>
    <submittedName>
        <fullName evidence="2">Uncharacterized protein</fullName>
    </submittedName>
</protein>
<feature type="signal peptide" evidence="1">
    <location>
        <begin position="1"/>
        <end position="24"/>
    </location>
</feature>
<proteinExistence type="predicted"/>
<comment type="caution">
    <text evidence="2">The sequence shown here is derived from an EMBL/GenBank/DDBJ whole genome shotgun (WGS) entry which is preliminary data.</text>
</comment>
<evidence type="ECO:0000256" key="1">
    <source>
        <dbReference type="SAM" id="SignalP"/>
    </source>
</evidence>
<evidence type="ECO:0000313" key="3">
    <source>
        <dbReference type="Proteomes" id="UP000319499"/>
    </source>
</evidence>
<gene>
    <name evidence="2" type="ORF">ETU09_09525</name>
</gene>
<keyword evidence="3" id="KW-1185">Reference proteome</keyword>
<dbReference type="RefSeq" id="WP_146293318.1">
    <property type="nucleotide sequence ID" value="NZ_SELH01000025.1"/>
</dbReference>
<dbReference type="EMBL" id="SELH01000025">
    <property type="protein sequence ID" value="TWP26791.1"/>
    <property type="molecule type" value="Genomic_DNA"/>
</dbReference>
<dbReference type="AlphaFoldDB" id="A0A563DA40"/>
<reference evidence="2 3" key="1">
    <citation type="submission" date="2019-02" db="EMBL/GenBank/DDBJ databases">
        <title>Apibacter muscae sp. nov.: a novel member of the house fly microbiota.</title>
        <authorList>
            <person name="Park R."/>
        </authorList>
    </citation>
    <scope>NUCLEOTIDE SEQUENCE [LARGE SCALE GENOMIC DNA]</scope>
    <source>
        <strain evidence="2 3">AL1</strain>
    </source>
</reference>
<feature type="chain" id="PRO_5021930532" evidence="1">
    <location>
        <begin position="25"/>
        <end position="133"/>
    </location>
</feature>
<dbReference type="Proteomes" id="UP000319499">
    <property type="component" value="Unassembled WGS sequence"/>
</dbReference>
<sequence>MSLKFSVKFILLFIPLFICNQLSADAFLKSNNRIYFYIYDTKGDLLSNDKYKILILEKTEENHKYDTITQPKNTADYWTKNTLDSDGNIYYLNLNGKELRPFKIKIFYKNKNIDSDFIHHYNSNYLYKLKIIN</sequence>
<organism evidence="2 3">
    <name type="scientific">Apibacter muscae</name>
    <dbReference type="NCBI Taxonomy" id="2509004"/>
    <lineage>
        <taxon>Bacteria</taxon>
        <taxon>Pseudomonadati</taxon>
        <taxon>Bacteroidota</taxon>
        <taxon>Flavobacteriia</taxon>
        <taxon>Flavobacteriales</taxon>
        <taxon>Weeksellaceae</taxon>
        <taxon>Apibacter</taxon>
    </lineage>
</organism>
<accession>A0A563DA40</accession>
<name>A0A563DA40_9FLAO</name>
<keyword evidence="1" id="KW-0732">Signal</keyword>
<evidence type="ECO:0000313" key="2">
    <source>
        <dbReference type="EMBL" id="TWP26791.1"/>
    </source>
</evidence>